<dbReference type="EMBL" id="JAEACQ010000126">
    <property type="protein sequence ID" value="MBL7626294.1"/>
    <property type="molecule type" value="Genomic_DNA"/>
</dbReference>
<proteinExistence type="predicted"/>
<sequence length="189" mass="20232">MRWEALFADLEAQWEAAEAAELALEIADRSRREAGYLRLVDRLRPAVGYRVRVDLAGSMGPERGAVDGRLLALGVDWLLLEDAGGVEALVPARSVLAVRGLLGESAPPGHEGRVGARLDLRHALRGVARDRSGCLVTLSDGRTVSGTVDRVGADFVDLAEHAPGEFRRPRDVALCTIPLAAVAVLRRAA</sequence>
<dbReference type="RefSeq" id="WP_203007085.1">
    <property type="nucleotide sequence ID" value="NZ_JADWYU010000065.1"/>
</dbReference>
<organism evidence="1 2">
    <name type="scientific">Frankia nepalensis</name>
    <dbReference type="NCBI Taxonomy" id="1836974"/>
    <lineage>
        <taxon>Bacteria</taxon>
        <taxon>Bacillati</taxon>
        <taxon>Actinomycetota</taxon>
        <taxon>Actinomycetes</taxon>
        <taxon>Frankiales</taxon>
        <taxon>Frankiaceae</taxon>
        <taxon>Frankia</taxon>
    </lineage>
</organism>
<gene>
    <name evidence="1" type="ORF">I7412_03710</name>
</gene>
<reference evidence="1" key="1">
    <citation type="submission" date="2020-12" db="EMBL/GenBank/DDBJ databases">
        <title>Genomic characterization of non-nitrogen-fixing Frankia strains.</title>
        <authorList>
            <person name="Carlos-Shanley C."/>
            <person name="Guerra T."/>
            <person name="Hahn D."/>
        </authorList>
    </citation>
    <scope>NUCLEOTIDE SEQUENCE</scope>
    <source>
        <strain evidence="1">CN6</strain>
    </source>
</reference>
<comment type="caution">
    <text evidence="1">The sequence shown here is derived from an EMBL/GenBank/DDBJ whole genome shotgun (WGS) entry which is preliminary data.</text>
</comment>
<protein>
    <recommendedName>
        <fullName evidence="3">Fis family transcriptional regulator</fullName>
    </recommendedName>
</protein>
<dbReference type="AlphaFoldDB" id="A0A937UJZ6"/>
<name>A0A937UJZ6_9ACTN</name>
<keyword evidence="2" id="KW-1185">Reference proteome</keyword>
<accession>A0A937UJZ6</accession>
<evidence type="ECO:0008006" key="3">
    <source>
        <dbReference type="Google" id="ProtNLM"/>
    </source>
</evidence>
<dbReference type="Proteomes" id="UP000604475">
    <property type="component" value="Unassembled WGS sequence"/>
</dbReference>
<evidence type="ECO:0000313" key="2">
    <source>
        <dbReference type="Proteomes" id="UP000604475"/>
    </source>
</evidence>
<evidence type="ECO:0000313" key="1">
    <source>
        <dbReference type="EMBL" id="MBL7626294.1"/>
    </source>
</evidence>